<accession>A0A081NGU1</accession>
<evidence type="ECO:0000256" key="4">
    <source>
        <dbReference type="ARBA" id="ARBA00022448"/>
    </source>
</evidence>
<feature type="domain" description="PTS EIIC type-2" evidence="16">
    <location>
        <begin position="234"/>
        <end position="564"/>
    </location>
</feature>
<gene>
    <name evidence="17" type="ORF">GZ78_08175</name>
</gene>
<comment type="catalytic activity">
    <reaction evidence="1">
        <text>D-fructose(out) + N(pros)-phospho-L-histidyl-[protein] = D-fructose 1-phosphate(in) + L-histidyl-[protein]</text>
        <dbReference type="Rhea" id="RHEA:49252"/>
        <dbReference type="Rhea" id="RHEA-COMP:9745"/>
        <dbReference type="Rhea" id="RHEA-COMP:9746"/>
        <dbReference type="ChEBI" id="CHEBI:29979"/>
        <dbReference type="ChEBI" id="CHEBI:37721"/>
        <dbReference type="ChEBI" id="CHEBI:58674"/>
        <dbReference type="ChEBI" id="CHEBI:64837"/>
        <dbReference type="EC" id="2.7.1.202"/>
    </reaction>
</comment>
<feature type="transmembrane region" description="Helical" evidence="14">
    <location>
        <begin position="311"/>
        <end position="334"/>
    </location>
</feature>
<reference evidence="17 18" key="1">
    <citation type="submission" date="2014-06" db="EMBL/GenBank/DDBJ databases">
        <title>Whole Genome Sequences of Three Symbiotic Endozoicomonas Bacteria.</title>
        <authorList>
            <person name="Neave M.J."/>
            <person name="Apprill A."/>
            <person name="Voolstra C.R."/>
        </authorList>
    </citation>
    <scope>NUCLEOTIDE SEQUENCE [LARGE SCALE GENOMIC DNA]</scope>
    <source>
        <strain evidence="17 18">DSM 25634</strain>
    </source>
</reference>
<feature type="transmembrane region" description="Helical" evidence="14">
    <location>
        <begin position="398"/>
        <end position="418"/>
    </location>
</feature>
<dbReference type="PANTHER" id="PTHR30505">
    <property type="entry name" value="FRUCTOSE-LIKE PERMEASE"/>
    <property type="match status" value="1"/>
</dbReference>
<keyword evidence="11" id="KW-0418">Kinase</keyword>
<organism evidence="17 18">
    <name type="scientific">Endozoicomonas numazuensis</name>
    <dbReference type="NCBI Taxonomy" id="1137799"/>
    <lineage>
        <taxon>Bacteria</taxon>
        <taxon>Pseudomonadati</taxon>
        <taxon>Pseudomonadota</taxon>
        <taxon>Gammaproteobacteria</taxon>
        <taxon>Oceanospirillales</taxon>
        <taxon>Endozoicomonadaceae</taxon>
        <taxon>Endozoicomonas</taxon>
    </lineage>
</organism>
<evidence type="ECO:0000256" key="3">
    <source>
        <dbReference type="ARBA" id="ARBA00012799"/>
    </source>
</evidence>
<dbReference type="NCBIfam" id="TIGR01427">
    <property type="entry name" value="PTS_IIC_fructo"/>
    <property type="match status" value="1"/>
</dbReference>
<dbReference type="GO" id="GO:0022877">
    <property type="term" value="F:protein-N(PI)-phosphohistidine-fructose phosphotransferase system transporter activity"/>
    <property type="evidence" value="ECO:0007669"/>
    <property type="project" value="InterPro"/>
</dbReference>
<keyword evidence="8" id="KW-0808">Transferase</keyword>
<dbReference type="Pfam" id="PF02302">
    <property type="entry name" value="PTS_IIB"/>
    <property type="match status" value="2"/>
</dbReference>
<dbReference type="InterPro" id="IPR003352">
    <property type="entry name" value="PTS_EIIC"/>
</dbReference>
<dbReference type="PROSITE" id="PS51104">
    <property type="entry name" value="PTS_EIIC_TYPE_2"/>
    <property type="match status" value="1"/>
</dbReference>
<dbReference type="PROSITE" id="PS51099">
    <property type="entry name" value="PTS_EIIB_TYPE_2"/>
    <property type="match status" value="1"/>
</dbReference>
<keyword evidence="18" id="KW-1185">Reference proteome</keyword>
<dbReference type="InterPro" id="IPR003501">
    <property type="entry name" value="PTS_EIIB_2/3"/>
</dbReference>
<dbReference type="InterPro" id="IPR013014">
    <property type="entry name" value="PTS_EIIC_2"/>
</dbReference>
<feature type="transmembrane region" description="Helical" evidence="14">
    <location>
        <begin position="274"/>
        <end position="299"/>
    </location>
</feature>
<dbReference type="EMBL" id="JOKH01000002">
    <property type="protein sequence ID" value="KEQ17664.1"/>
    <property type="molecule type" value="Genomic_DNA"/>
</dbReference>
<feature type="domain" description="PTS EIIB type-2" evidence="15">
    <location>
        <begin position="113"/>
        <end position="210"/>
    </location>
</feature>
<keyword evidence="9" id="KW-0598">Phosphotransferase system</keyword>
<dbReference type="NCBIfam" id="NF007783">
    <property type="entry name" value="PRK10474.1"/>
    <property type="match status" value="2"/>
</dbReference>
<keyword evidence="4" id="KW-0813">Transport</keyword>
<evidence type="ECO:0000259" key="15">
    <source>
        <dbReference type="PROSITE" id="PS51099"/>
    </source>
</evidence>
<evidence type="ECO:0000256" key="8">
    <source>
        <dbReference type="ARBA" id="ARBA00022679"/>
    </source>
</evidence>
<feature type="transmembrane region" description="Helical" evidence="14">
    <location>
        <begin position="538"/>
        <end position="559"/>
    </location>
</feature>
<keyword evidence="10 14" id="KW-0812">Transmembrane</keyword>
<dbReference type="EC" id="2.7.1.202" evidence="3"/>
<dbReference type="InterPro" id="IPR006327">
    <property type="entry name" value="PTS_IIC_fruc"/>
</dbReference>
<keyword evidence="6" id="KW-0597">Phosphoprotein</keyword>
<evidence type="ECO:0000256" key="9">
    <source>
        <dbReference type="ARBA" id="ARBA00022683"/>
    </source>
</evidence>
<dbReference type="Pfam" id="PF02378">
    <property type="entry name" value="PTS_EIIC"/>
    <property type="match status" value="1"/>
</dbReference>
<evidence type="ECO:0000256" key="6">
    <source>
        <dbReference type="ARBA" id="ARBA00022553"/>
    </source>
</evidence>
<dbReference type="CDD" id="cd05569">
    <property type="entry name" value="PTS_IIB_fructose"/>
    <property type="match status" value="1"/>
</dbReference>
<dbReference type="GO" id="GO:0005351">
    <property type="term" value="F:carbohydrate:proton symporter activity"/>
    <property type="evidence" value="ECO:0007669"/>
    <property type="project" value="InterPro"/>
</dbReference>
<dbReference type="PANTHER" id="PTHR30505:SF0">
    <property type="entry name" value="FRUCTOSE-LIKE PTS SYSTEM EIIBC COMPONENT-RELATED"/>
    <property type="match status" value="1"/>
</dbReference>
<feature type="transmembrane region" description="Helical" evidence="14">
    <location>
        <begin position="438"/>
        <end position="459"/>
    </location>
</feature>
<feature type="transmembrane region" description="Helical" evidence="14">
    <location>
        <begin position="496"/>
        <end position="517"/>
    </location>
</feature>
<evidence type="ECO:0000256" key="5">
    <source>
        <dbReference type="ARBA" id="ARBA00022475"/>
    </source>
</evidence>
<evidence type="ECO:0000259" key="16">
    <source>
        <dbReference type="PROSITE" id="PS51104"/>
    </source>
</evidence>
<evidence type="ECO:0000256" key="7">
    <source>
        <dbReference type="ARBA" id="ARBA00022597"/>
    </source>
</evidence>
<dbReference type="RefSeq" id="WP_034836048.1">
    <property type="nucleotide sequence ID" value="NZ_JOKH01000002.1"/>
</dbReference>
<evidence type="ECO:0000256" key="1">
    <source>
        <dbReference type="ARBA" id="ARBA00001401"/>
    </source>
</evidence>
<dbReference type="NCBIfam" id="TIGR00829">
    <property type="entry name" value="FRU"/>
    <property type="match status" value="1"/>
</dbReference>
<dbReference type="eggNOG" id="COG1299">
    <property type="taxonomic scope" value="Bacteria"/>
</dbReference>
<feature type="transmembrane region" description="Helical" evidence="14">
    <location>
        <begin position="238"/>
        <end position="262"/>
    </location>
</feature>
<dbReference type="eggNOG" id="COG1445">
    <property type="taxonomic scope" value="Bacteria"/>
</dbReference>
<comment type="subcellular location">
    <subcellularLocation>
        <location evidence="2">Cell inner membrane</location>
        <topology evidence="2">Multi-pass membrane protein</topology>
    </subcellularLocation>
</comment>
<comment type="caution">
    <text evidence="17">The sequence shown here is derived from an EMBL/GenBank/DDBJ whole genome shotgun (WGS) entry which is preliminary data.</text>
</comment>
<name>A0A081NGU1_9GAMM</name>
<dbReference type="SUPFAM" id="SSF52794">
    <property type="entry name" value="PTS system IIB component-like"/>
    <property type="match status" value="2"/>
</dbReference>
<dbReference type="FunFam" id="3.40.50.2300:FF:000014">
    <property type="entry name" value="PTS system fructose-like transporter subunit IIB"/>
    <property type="match status" value="1"/>
</dbReference>
<dbReference type="InterPro" id="IPR050864">
    <property type="entry name" value="Bacterial_PTS_Sugar_Transport"/>
</dbReference>
<evidence type="ECO:0000313" key="17">
    <source>
        <dbReference type="EMBL" id="KEQ17664.1"/>
    </source>
</evidence>
<evidence type="ECO:0000256" key="12">
    <source>
        <dbReference type="ARBA" id="ARBA00022989"/>
    </source>
</evidence>
<feature type="transmembrane region" description="Helical" evidence="14">
    <location>
        <begin position="354"/>
        <end position="377"/>
    </location>
</feature>
<proteinExistence type="predicted"/>
<dbReference type="InterPro" id="IPR036095">
    <property type="entry name" value="PTS_EIIB-like_sf"/>
</dbReference>
<evidence type="ECO:0000256" key="2">
    <source>
        <dbReference type="ARBA" id="ARBA00004429"/>
    </source>
</evidence>
<keyword evidence="13 14" id="KW-0472">Membrane</keyword>
<sequence length="564" mass="57864">MKHYVLISACPSGVASCFLAADKLASEVSARELQLSVEIDSPLSNEPLDDAVLAGADCVLIASETVSSDLVERLKGRSVYKTTAQAILENPAAVIEQAEIASKPLEVSASQVKKVVAVTACPTGVAHTFMSAEALTEAGKALGYEILVEKQGSAGAKDPLTAEQISEADVVILATDIEVDTGRFVGKKVYRTSTGEALKKAESVLNRALTEGQELKAQTISSPSQTKKKKASGAYQHLLTGVSYMLPLVVAGGLIIALSFAFGINAFEQEGTLAAALMSIGGGSAFALMVPVLAGYIAFSIAERPGLAPGMIGGMLASTLGAGFLGGIIAGFIAGYSANGVKKVVRLPATMESLMPVLVIPLLSSLITGLLMVYVVGAPVKSIMDTMTAFLQSMNGTNALLLGMLLGAMMAFDMGGPVNKAAYTFGVGLITSQTYGPMAAVMAAGMVPPLGLALATLLAKRKFSKEELEGGKAAGILGLCFITEGAIPFAARDPLRVIPCSMVGAALTGALSMWMGIGLKAPHGGVFVMMIPEAISNVGGYAMAIALGSIVTGVAYSALRKMPS</sequence>
<evidence type="ECO:0000256" key="11">
    <source>
        <dbReference type="ARBA" id="ARBA00022777"/>
    </source>
</evidence>
<keyword evidence="5" id="KW-1003">Cell membrane</keyword>
<dbReference type="Gene3D" id="3.40.50.2300">
    <property type="match status" value="2"/>
</dbReference>
<protein>
    <recommendedName>
        <fullName evidence="3">protein-N(pi)-phosphohistidine--D-fructose phosphotransferase</fullName>
        <ecNumber evidence="3">2.7.1.202</ecNumber>
    </recommendedName>
</protein>
<dbReference type="PROSITE" id="PS51257">
    <property type="entry name" value="PROKAR_LIPOPROTEIN"/>
    <property type="match status" value="1"/>
</dbReference>
<dbReference type="STRING" id="1137799.GZ78_08175"/>
<dbReference type="GO" id="GO:0016301">
    <property type="term" value="F:kinase activity"/>
    <property type="evidence" value="ECO:0007669"/>
    <property type="project" value="UniProtKB-KW"/>
</dbReference>
<dbReference type="GO" id="GO:0009401">
    <property type="term" value="P:phosphoenolpyruvate-dependent sugar phosphotransferase system"/>
    <property type="evidence" value="ECO:0007669"/>
    <property type="project" value="UniProtKB-KW"/>
</dbReference>
<dbReference type="AlphaFoldDB" id="A0A081NGU1"/>
<dbReference type="Proteomes" id="UP000028073">
    <property type="component" value="Unassembled WGS sequence"/>
</dbReference>
<evidence type="ECO:0000256" key="14">
    <source>
        <dbReference type="SAM" id="Phobius"/>
    </source>
</evidence>
<evidence type="ECO:0000256" key="13">
    <source>
        <dbReference type="ARBA" id="ARBA00023136"/>
    </source>
</evidence>
<evidence type="ECO:0000313" key="18">
    <source>
        <dbReference type="Proteomes" id="UP000028073"/>
    </source>
</evidence>
<keyword evidence="12 14" id="KW-1133">Transmembrane helix</keyword>
<keyword evidence="7" id="KW-0762">Sugar transport</keyword>
<dbReference type="InterPro" id="IPR013011">
    <property type="entry name" value="PTS_EIIB_2"/>
</dbReference>
<dbReference type="GO" id="GO:0005886">
    <property type="term" value="C:plasma membrane"/>
    <property type="evidence" value="ECO:0007669"/>
    <property type="project" value="UniProtKB-SubCell"/>
</dbReference>
<dbReference type="GO" id="GO:0090563">
    <property type="term" value="F:protein-phosphocysteine-sugar phosphotransferase activity"/>
    <property type="evidence" value="ECO:0007669"/>
    <property type="project" value="TreeGrafter"/>
</dbReference>
<evidence type="ECO:0000256" key="10">
    <source>
        <dbReference type="ARBA" id="ARBA00022692"/>
    </source>
</evidence>
<dbReference type="InterPro" id="IPR003353">
    <property type="entry name" value="PTS_IIB_fruc"/>
</dbReference>
<dbReference type="CDD" id="cd00133">
    <property type="entry name" value="PTS_IIB"/>
    <property type="match status" value="1"/>
</dbReference>
<dbReference type="OrthoDB" id="9782569at2"/>